<organism evidence="2 3">
    <name type="scientific">Flavobacterium chungnamense</name>
    <dbReference type="NCBI Taxonomy" id="706182"/>
    <lineage>
        <taxon>Bacteria</taxon>
        <taxon>Pseudomonadati</taxon>
        <taxon>Bacteroidota</taxon>
        <taxon>Flavobacteriia</taxon>
        <taxon>Flavobacteriales</taxon>
        <taxon>Flavobacteriaceae</taxon>
        <taxon>Flavobacterium</taxon>
    </lineage>
</organism>
<name>A0ABP7V1E5_9FLAO</name>
<feature type="transmembrane region" description="Helical" evidence="1">
    <location>
        <begin position="65"/>
        <end position="90"/>
    </location>
</feature>
<reference evidence="3" key="1">
    <citation type="journal article" date="2019" name="Int. J. Syst. Evol. Microbiol.">
        <title>The Global Catalogue of Microorganisms (GCM) 10K type strain sequencing project: providing services to taxonomists for standard genome sequencing and annotation.</title>
        <authorList>
            <consortium name="The Broad Institute Genomics Platform"/>
            <consortium name="The Broad Institute Genome Sequencing Center for Infectious Disease"/>
            <person name="Wu L."/>
            <person name="Ma J."/>
        </authorList>
    </citation>
    <scope>NUCLEOTIDE SEQUENCE [LARGE SCALE GENOMIC DNA]</scope>
    <source>
        <strain evidence="3">JCM 17068</strain>
    </source>
</reference>
<comment type="caution">
    <text evidence="2">The sequence shown here is derived from an EMBL/GenBank/DDBJ whole genome shotgun (WGS) entry which is preliminary data.</text>
</comment>
<evidence type="ECO:0000256" key="1">
    <source>
        <dbReference type="SAM" id="Phobius"/>
    </source>
</evidence>
<accession>A0ABP7V1E5</accession>
<dbReference type="Proteomes" id="UP001500426">
    <property type="component" value="Unassembled WGS sequence"/>
</dbReference>
<keyword evidence="1" id="KW-1133">Transmembrane helix</keyword>
<proteinExistence type="predicted"/>
<feature type="transmembrane region" description="Helical" evidence="1">
    <location>
        <begin position="96"/>
        <end position="113"/>
    </location>
</feature>
<feature type="transmembrane region" description="Helical" evidence="1">
    <location>
        <begin position="40"/>
        <end position="58"/>
    </location>
</feature>
<protein>
    <submittedName>
        <fullName evidence="2">Uncharacterized protein</fullName>
    </submittedName>
</protein>
<sequence length="124" mass="14356">MSRKLKIIVFLVLLSLIVIFLRDLYKLFDTSFYQGKDNGIFARFEVVVISSALFFFFISRKNRIFNLAIGFIIGIFSGVISYFLAVFIPSNTFFDFSYHLIATSLFIIAFFRIEKLFASKKLAS</sequence>
<keyword evidence="3" id="KW-1185">Reference proteome</keyword>
<gene>
    <name evidence="2" type="ORF">GCM10022388_25210</name>
</gene>
<dbReference type="EMBL" id="BAABCS010000021">
    <property type="protein sequence ID" value="GAA4057464.1"/>
    <property type="molecule type" value="Genomic_DNA"/>
</dbReference>
<keyword evidence="1" id="KW-0812">Transmembrane</keyword>
<evidence type="ECO:0000313" key="3">
    <source>
        <dbReference type="Proteomes" id="UP001500426"/>
    </source>
</evidence>
<evidence type="ECO:0000313" key="2">
    <source>
        <dbReference type="EMBL" id="GAA4057464.1"/>
    </source>
</evidence>
<keyword evidence="1" id="KW-0472">Membrane</keyword>
<feature type="transmembrane region" description="Helical" evidence="1">
    <location>
        <begin position="7"/>
        <end position="28"/>
    </location>
</feature>